<keyword evidence="1" id="KW-1133">Transmembrane helix</keyword>
<dbReference type="Proteomes" id="UP000522720">
    <property type="component" value="Unassembled WGS sequence"/>
</dbReference>
<keyword evidence="1" id="KW-0812">Transmembrane</keyword>
<accession>A0A7X6S0E5</accession>
<keyword evidence="3" id="KW-1185">Reference proteome</keyword>
<reference evidence="2 3" key="1">
    <citation type="submission" date="2020-04" db="EMBL/GenBank/DDBJ databases">
        <title>MicrobeNet Type strains.</title>
        <authorList>
            <person name="Nicholson A.C."/>
        </authorList>
    </citation>
    <scope>NUCLEOTIDE SEQUENCE [LARGE SCALE GENOMIC DNA]</scope>
    <source>
        <strain evidence="2 3">CCUG 69612</strain>
    </source>
</reference>
<evidence type="ECO:0000256" key="1">
    <source>
        <dbReference type="SAM" id="Phobius"/>
    </source>
</evidence>
<gene>
    <name evidence="2" type="ORF">HF992_02330</name>
</gene>
<proteinExistence type="predicted"/>
<feature type="transmembrane region" description="Helical" evidence="1">
    <location>
        <begin position="27"/>
        <end position="46"/>
    </location>
</feature>
<organism evidence="2 3">
    <name type="scientific">Streptococcus ovuberis</name>
    <dbReference type="NCBI Taxonomy" id="1936207"/>
    <lineage>
        <taxon>Bacteria</taxon>
        <taxon>Bacillati</taxon>
        <taxon>Bacillota</taxon>
        <taxon>Bacilli</taxon>
        <taxon>Lactobacillales</taxon>
        <taxon>Streptococcaceae</taxon>
        <taxon>Streptococcus</taxon>
    </lineage>
</organism>
<keyword evidence="1" id="KW-0472">Membrane</keyword>
<dbReference type="AlphaFoldDB" id="A0A7X6S0E5"/>
<sequence>MAKLGSEFLKEFDHFEKPSLFKSSKRLVIFIIGVFLVSALSVGLFLINFPLILIYLLLFMVLVPLTLYCTGKDEAIKERVLYFITIHERSYQTQFQNREEDLIVDDFKVRSKTKESQADES</sequence>
<evidence type="ECO:0000313" key="3">
    <source>
        <dbReference type="Proteomes" id="UP000522720"/>
    </source>
</evidence>
<comment type="caution">
    <text evidence="2">The sequence shown here is derived from an EMBL/GenBank/DDBJ whole genome shotgun (WGS) entry which is preliminary data.</text>
</comment>
<dbReference type="RefSeq" id="WP_168548457.1">
    <property type="nucleotide sequence ID" value="NZ_JAAXPR010000003.1"/>
</dbReference>
<evidence type="ECO:0000313" key="2">
    <source>
        <dbReference type="EMBL" id="NKZ19697.1"/>
    </source>
</evidence>
<feature type="transmembrane region" description="Helical" evidence="1">
    <location>
        <begin position="52"/>
        <end position="70"/>
    </location>
</feature>
<protein>
    <submittedName>
        <fullName evidence="2">PrgI family protein</fullName>
    </submittedName>
</protein>
<name>A0A7X6S0E5_9STRE</name>
<dbReference type="EMBL" id="JAAXPR010000003">
    <property type="protein sequence ID" value="NKZ19697.1"/>
    <property type="molecule type" value="Genomic_DNA"/>
</dbReference>